<dbReference type="Proteomes" id="UP000728032">
    <property type="component" value="Unassembled WGS sequence"/>
</dbReference>
<protein>
    <recommendedName>
        <fullName evidence="1">Arrestin C-terminal-like domain-containing protein</fullName>
    </recommendedName>
</protein>
<evidence type="ECO:0000259" key="1">
    <source>
        <dbReference type="SMART" id="SM01017"/>
    </source>
</evidence>
<reference evidence="2" key="1">
    <citation type="submission" date="2020-11" db="EMBL/GenBank/DDBJ databases">
        <authorList>
            <person name="Tran Van P."/>
        </authorList>
    </citation>
    <scope>NUCLEOTIDE SEQUENCE</scope>
</reference>
<dbReference type="InterPro" id="IPR014752">
    <property type="entry name" value="Arrestin-like_C"/>
</dbReference>
<sequence>MYGSIKYWIEAEIQRPLFTMNNKIKTKLNVDVPLVCNDLMLPLKLSAQKSDFLFDNNGSIRMDAKIDRRAYYPGEFVVFHCNVINQSSTRVIPRVTLRQTQTYLMRKKNKTKIRQNTHYEIKCQRMEGLPTEAGSSSTQTFQVPIPIGIAISVNSPILEVSYDLHLTVDIPSAIDLHLDLPIMITTKNVVNQYKPYNSEYKMT</sequence>
<dbReference type="PANTHER" id="PTHR11188:SF17">
    <property type="entry name" value="FI21816P1"/>
    <property type="match status" value="1"/>
</dbReference>
<proteinExistence type="predicted"/>
<gene>
    <name evidence="2" type="ORF">ONB1V03_LOCUS8450</name>
</gene>
<accession>A0A7R9QNV1</accession>
<dbReference type="EMBL" id="OC919658">
    <property type="protein sequence ID" value="CAD7651727.1"/>
    <property type="molecule type" value="Genomic_DNA"/>
</dbReference>
<dbReference type="GO" id="GO:0015031">
    <property type="term" value="P:protein transport"/>
    <property type="evidence" value="ECO:0007669"/>
    <property type="project" value="TreeGrafter"/>
</dbReference>
<name>A0A7R9QNV1_9ACAR</name>
<feature type="domain" description="Arrestin C-terminal-like" evidence="1">
    <location>
        <begin position="56"/>
        <end position="189"/>
    </location>
</feature>
<dbReference type="EMBL" id="CAJPVJ010004833">
    <property type="protein sequence ID" value="CAG2168966.1"/>
    <property type="molecule type" value="Genomic_DNA"/>
</dbReference>
<dbReference type="InterPro" id="IPR050357">
    <property type="entry name" value="Arrestin_domain-protein"/>
</dbReference>
<organism evidence="2">
    <name type="scientific">Oppiella nova</name>
    <dbReference type="NCBI Taxonomy" id="334625"/>
    <lineage>
        <taxon>Eukaryota</taxon>
        <taxon>Metazoa</taxon>
        <taxon>Ecdysozoa</taxon>
        <taxon>Arthropoda</taxon>
        <taxon>Chelicerata</taxon>
        <taxon>Arachnida</taxon>
        <taxon>Acari</taxon>
        <taxon>Acariformes</taxon>
        <taxon>Sarcoptiformes</taxon>
        <taxon>Oribatida</taxon>
        <taxon>Brachypylina</taxon>
        <taxon>Oppioidea</taxon>
        <taxon>Oppiidae</taxon>
        <taxon>Oppiella</taxon>
    </lineage>
</organism>
<dbReference type="Gene3D" id="2.60.40.640">
    <property type="match status" value="1"/>
</dbReference>
<dbReference type="GO" id="GO:0005737">
    <property type="term" value="C:cytoplasm"/>
    <property type="evidence" value="ECO:0007669"/>
    <property type="project" value="TreeGrafter"/>
</dbReference>
<dbReference type="SMART" id="SM01017">
    <property type="entry name" value="Arrestin_C"/>
    <property type="match status" value="1"/>
</dbReference>
<dbReference type="SUPFAM" id="SSF81296">
    <property type="entry name" value="E set domains"/>
    <property type="match status" value="1"/>
</dbReference>
<dbReference type="OrthoDB" id="2333384at2759"/>
<dbReference type="PANTHER" id="PTHR11188">
    <property type="entry name" value="ARRESTIN DOMAIN CONTAINING PROTEIN"/>
    <property type="match status" value="1"/>
</dbReference>
<keyword evidence="3" id="KW-1185">Reference proteome</keyword>
<dbReference type="AlphaFoldDB" id="A0A7R9QNV1"/>
<dbReference type="InterPro" id="IPR014756">
    <property type="entry name" value="Ig_E-set"/>
</dbReference>
<evidence type="ECO:0000313" key="2">
    <source>
        <dbReference type="EMBL" id="CAD7651727.1"/>
    </source>
</evidence>
<dbReference type="Pfam" id="PF02752">
    <property type="entry name" value="Arrestin_C"/>
    <property type="match status" value="1"/>
</dbReference>
<evidence type="ECO:0000313" key="3">
    <source>
        <dbReference type="Proteomes" id="UP000728032"/>
    </source>
</evidence>
<dbReference type="InterPro" id="IPR011022">
    <property type="entry name" value="Arrestin_C-like"/>
</dbReference>